<dbReference type="Gene3D" id="3.30.70.250">
    <property type="entry name" value="Malonyl-CoA ACP transacylase, ACP-binding"/>
    <property type="match status" value="1"/>
</dbReference>
<sequence>MTAPTVQTQSWKMYALSAPSSDHLDRLATQTAAALAEGALLPEPGHDRHRLAVIARDAAEAAALLREPDPRLVFRSEVHPGEAGSPLPVFLFPGVGEQRTGVAREAYQWLGTFRAVLDDCAEQLIPLIGSDLREHLLAPSADDSDAVIRGGPDPLDETRLAQPAVFAVEYALAAQLRAWGVEPGALVGYSIGEYTAAAVAEVLPLPDALRLVAQRAHLIDGLPPGAMMLVLLAEDELAPYLGDEVCLAAVNAARLCVVSGPTAQLAALGSKLASQAVVTMNLSTRHAFHSSMMAPLDRPLRDALSAVDLRPPRIPIVSNVTGDWIAPAEVTDPTYWSRHMCQTVRFFDNLTRLWELPGVLAIETGPGQMLTSLANQHPLRAARPDATVLAPMSRLANRRGPVAALLEVAARAWVGGLDVPVAEVTADKEGSWTSH</sequence>
<comment type="caution">
    <text evidence="4">The sequence shown here is derived from an EMBL/GenBank/DDBJ whole genome shotgun (WGS) entry which is preliminary data.</text>
</comment>
<dbReference type="PANTHER" id="PTHR43775">
    <property type="entry name" value="FATTY ACID SYNTHASE"/>
    <property type="match status" value="1"/>
</dbReference>
<keyword evidence="4" id="KW-0808">Transferase</keyword>
<keyword evidence="1" id="KW-0596">Phosphopantetheine</keyword>
<dbReference type="InterPro" id="IPR014043">
    <property type="entry name" value="Acyl_transferase_dom"/>
</dbReference>
<dbReference type="InterPro" id="IPR016035">
    <property type="entry name" value="Acyl_Trfase/lysoPLipase"/>
</dbReference>
<dbReference type="SMART" id="SM00827">
    <property type="entry name" value="PKS_AT"/>
    <property type="match status" value="1"/>
</dbReference>
<dbReference type="SUPFAM" id="SSF52151">
    <property type="entry name" value="FabD/lysophospholipase-like"/>
    <property type="match status" value="1"/>
</dbReference>
<name>A0A840VU30_9ACTN</name>
<evidence type="ECO:0000259" key="3">
    <source>
        <dbReference type="SMART" id="SM00827"/>
    </source>
</evidence>
<dbReference type="Gene3D" id="3.40.366.10">
    <property type="entry name" value="Malonyl-Coenzyme A Acyl Carrier Protein, domain 2"/>
    <property type="match status" value="1"/>
</dbReference>
<dbReference type="GO" id="GO:0006633">
    <property type="term" value="P:fatty acid biosynthetic process"/>
    <property type="evidence" value="ECO:0007669"/>
    <property type="project" value="TreeGrafter"/>
</dbReference>
<evidence type="ECO:0000256" key="1">
    <source>
        <dbReference type="ARBA" id="ARBA00022450"/>
    </source>
</evidence>
<evidence type="ECO:0000313" key="5">
    <source>
        <dbReference type="Proteomes" id="UP000586947"/>
    </source>
</evidence>
<dbReference type="RefSeq" id="WP_184185295.1">
    <property type="nucleotide sequence ID" value="NZ_BMNF01000004.1"/>
</dbReference>
<feature type="domain" description="Malonyl-CoA:ACP transacylase (MAT)" evidence="3">
    <location>
        <begin position="91"/>
        <end position="395"/>
    </location>
</feature>
<reference evidence="4 5" key="1">
    <citation type="submission" date="2020-08" db="EMBL/GenBank/DDBJ databases">
        <title>Sequencing the genomes of 1000 actinobacteria strains.</title>
        <authorList>
            <person name="Klenk H.-P."/>
        </authorList>
    </citation>
    <scope>NUCLEOTIDE SEQUENCE [LARGE SCALE GENOMIC DNA]</scope>
    <source>
        <strain evidence="4 5">DSM 103125</strain>
    </source>
</reference>
<dbReference type="AlphaFoldDB" id="A0A840VU30"/>
<organism evidence="4 5">
    <name type="scientific">Micromonospora parathelypteridis</name>
    <dbReference type="NCBI Taxonomy" id="1839617"/>
    <lineage>
        <taxon>Bacteria</taxon>
        <taxon>Bacillati</taxon>
        <taxon>Actinomycetota</taxon>
        <taxon>Actinomycetes</taxon>
        <taxon>Micromonosporales</taxon>
        <taxon>Micromonosporaceae</taxon>
        <taxon>Micromonospora</taxon>
    </lineage>
</organism>
<dbReference type="GO" id="GO:0004312">
    <property type="term" value="F:fatty acid synthase activity"/>
    <property type="evidence" value="ECO:0007669"/>
    <property type="project" value="TreeGrafter"/>
</dbReference>
<dbReference type="GO" id="GO:0071770">
    <property type="term" value="P:DIM/DIP cell wall layer assembly"/>
    <property type="evidence" value="ECO:0007669"/>
    <property type="project" value="TreeGrafter"/>
</dbReference>
<dbReference type="InterPro" id="IPR050091">
    <property type="entry name" value="PKS_NRPS_Biosynth_Enz"/>
</dbReference>
<keyword evidence="5" id="KW-1185">Reference proteome</keyword>
<dbReference type="GO" id="GO:0005886">
    <property type="term" value="C:plasma membrane"/>
    <property type="evidence" value="ECO:0007669"/>
    <property type="project" value="TreeGrafter"/>
</dbReference>
<evidence type="ECO:0000256" key="2">
    <source>
        <dbReference type="ARBA" id="ARBA00022553"/>
    </source>
</evidence>
<gene>
    <name evidence="4" type="ORF">HNR20_005308</name>
</gene>
<dbReference type="GO" id="GO:0005737">
    <property type="term" value="C:cytoplasm"/>
    <property type="evidence" value="ECO:0007669"/>
    <property type="project" value="TreeGrafter"/>
</dbReference>
<proteinExistence type="predicted"/>
<dbReference type="Gene3D" id="3.30.70.3290">
    <property type="match status" value="1"/>
</dbReference>
<dbReference type="PANTHER" id="PTHR43775:SF37">
    <property type="entry name" value="SI:DKEY-61P9.11"/>
    <property type="match status" value="1"/>
</dbReference>
<dbReference type="EMBL" id="JACHDP010000001">
    <property type="protein sequence ID" value="MBB5480803.1"/>
    <property type="molecule type" value="Genomic_DNA"/>
</dbReference>
<dbReference type="Proteomes" id="UP000586947">
    <property type="component" value="Unassembled WGS sequence"/>
</dbReference>
<dbReference type="InterPro" id="IPR001227">
    <property type="entry name" value="Ac_transferase_dom_sf"/>
</dbReference>
<dbReference type="InterPro" id="IPR016036">
    <property type="entry name" value="Malonyl_transacylase_ACP-bd"/>
</dbReference>
<dbReference type="Pfam" id="PF00698">
    <property type="entry name" value="Acyl_transf_1"/>
    <property type="match status" value="1"/>
</dbReference>
<keyword evidence="2" id="KW-0597">Phosphoprotein</keyword>
<dbReference type="SUPFAM" id="SSF55048">
    <property type="entry name" value="Probable ACP-binding domain of malonyl-CoA ACP transacylase"/>
    <property type="match status" value="1"/>
</dbReference>
<protein>
    <submittedName>
        <fullName evidence="4">Acyl transferase domain-containing protein</fullName>
    </submittedName>
</protein>
<accession>A0A840VU30</accession>
<evidence type="ECO:0000313" key="4">
    <source>
        <dbReference type="EMBL" id="MBB5480803.1"/>
    </source>
</evidence>